<accession>A0ABU7CDU7</accession>
<evidence type="ECO:0000313" key="1">
    <source>
        <dbReference type="EMBL" id="MED6260055.1"/>
    </source>
</evidence>
<proteinExistence type="predicted"/>
<keyword evidence="2" id="KW-1185">Reference proteome</keyword>
<sequence>MDLLLHAERTLSNQKAFISHLGLILRPGREEWVANEYRGGPAVCILTTTYQWLHGLTNTIPANVMGYTGENTDW</sequence>
<organism evidence="1 2">
    <name type="scientific">Ataeniobius toweri</name>
    <dbReference type="NCBI Taxonomy" id="208326"/>
    <lineage>
        <taxon>Eukaryota</taxon>
        <taxon>Metazoa</taxon>
        <taxon>Chordata</taxon>
        <taxon>Craniata</taxon>
        <taxon>Vertebrata</taxon>
        <taxon>Euteleostomi</taxon>
        <taxon>Actinopterygii</taxon>
        <taxon>Neopterygii</taxon>
        <taxon>Teleostei</taxon>
        <taxon>Neoteleostei</taxon>
        <taxon>Acanthomorphata</taxon>
        <taxon>Ovalentaria</taxon>
        <taxon>Atherinomorphae</taxon>
        <taxon>Cyprinodontiformes</taxon>
        <taxon>Goodeidae</taxon>
        <taxon>Ataeniobius</taxon>
    </lineage>
</organism>
<comment type="caution">
    <text evidence="1">The sequence shown here is derived from an EMBL/GenBank/DDBJ whole genome shotgun (WGS) entry which is preliminary data.</text>
</comment>
<protein>
    <submittedName>
        <fullName evidence="1">Uncharacterized protein</fullName>
    </submittedName>
</protein>
<dbReference type="Proteomes" id="UP001345963">
    <property type="component" value="Unassembled WGS sequence"/>
</dbReference>
<dbReference type="EMBL" id="JAHUTI010088604">
    <property type="protein sequence ID" value="MED6260055.1"/>
    <property type="molecule type" value="Genomic_DNA"/>
</dbReference>
<gene>
    <name evidence="1" type="ORF">ATANTOWER_031984</name>
</gene>
<name>A0ABU7CDU7_9TELE</name>
<evidence type="ECO:0000313" key="2">
    <source>
        <dbReference type="Proteomes" id="UP001345963"/>
    </source>
</evidence>
<reference evidence="1 2" key="1">
    <citation type="submission" date="2021-07" db="EMBL/GenBank/DDBJ databases">
        <authorList>
            <person name="Palmer J.M."/>
        </authorList>
    </citation>
    <scope>NUCLEOTIDE SEQUENCE [LARGE SCALE GENOMIC DNA]</scope>
    <source>
        <strain evidence="1 2">AT_MEX2019</strain>
        <tissue evidence="1">Muscle</tissue>
    </source>
</reference>